<accession>A0A2A6FSB0</accession>
<dbReference type="InterPro" id="IPR001173">
    <property type="entry name" value="Glyco_trans_2-like"/>
</dbReference>
<evidence type="ECO:0000313" key="3">
    <source>
        <dbReference type="Proteomes" id="UP000219994"/>
    </source>
</evidence>
<evidence type="ECO:0000313" key="2">
    <source>
        <dbReference type="EMBL" id="PDQ35764.1"/>
    </source>
</evidence>
<feature type="domain" description="Glycosyltransferase 2-like" evidence="1">
    <location>
        <begin position="266"/>
        <end position="396"/>
    </location>
</feature>
<dbReference type="Pfam" id="PF00535">
    <property type="entry name" value="Glycos_transf_2"/>
    <property type="match status" value="1"/>
</dbReference>
<dbReference type="PANTHER" id="PTHR43179:SF7">
    <property type="entry name" value="RHAMNOSYLTRANSFERASE WBBL"/>
    <property type="match status" value="1"/>
</dbReference>
<dbReference type="SUPFAM" id="SSF53448">
    <property type="entry name" value="Nucleotide-diphospho-sugar transferases"/>
    <property type="match status" value="2"/>
</dbReference>
<gene>
    <name evidence="2" type="ORF">B5766_04745</name>
</gene>
<dbReference type="Proteomes" id="UP000219994">
    <property type="component" value="Unassembled WGS sequence"/>
</dbReference>
<evidence type="ECO:0000259" key="1">
    <source>
        <dbReference type="Pfam" id="PF00535"/>
    </source>
</evidence>
<protein>
    <recommendedName>
        <fullName evidence="1">Glycosyltransferase 2-like domain-containing protein</fullName>
    </recommendedName>
</protein>
<dbReference type="PANTHER" id="PTHR43179">
    <property type="entry name" value="RHAMNOSYLTRANSFERASE WBBL"/>
    <property type="match status" value="1"/>
</dbReference>
<name>A0A2A6FSB0_9MICO</name>
<proteinExistence type="predicted"/>
<dbReference type="AlphaFoldDB" id="A0A2A6FSB0"/>
<dbReference type="Gene3D" id="3.90.550.10">
    <property type="entry name" value="Spore Coat Polysaccharide Biosynthesis Protein SpsA, Chain A"/>
    <property type="match status" value="1"/>
</dbReference>
<sequence>MNNRMSAEASASPDSSAVGSGAVVSTSVVSVAAEVWIDADGYRGDVVAVLNSVRSAGFPAERTLVMTNNRAGLTAAADAVCTQSGVTVVTATAAVLNARLARTTSDRVIWVRGGAVHPDLMSTVGAFCERFDTVDVVYGDSVEPSGHPVRRPLFSPLRLRSHDYLGAVVVFRVSMLKTVGGFRAAARGAYVLDLVLRAQVAGDEVELLPVTLATADPASSTIHDDAAETAVVARHLRNLGSIATIETVLPGVRRVRYAIIDTPLVSIVIPTRGSRAVIAGRERTLVVEAVRGIMEHSTYRNIEIVVVADADTPEPVIESLEEICGNSLRLVLWDAPFNFSAKVNRGAAVASGQYLLILNDDVEIVSGDWIDTMVGLIQQPGVGLVGAELFFEDSMIQHGGQLYAGGQVGHAAFEWPGGVDDPIWSLHSDREVSGVTAACLLIARDLFETVGGMTSELPGNYNDVDLNLKVRETGLVAVYSPWARLYHFESKTRDPRILASDTATLRARWASRIEVEMYSRSLMVGPSSRAVSRLPQSSYKAVRGC</sequence>
<dbReference type="InterPro" id="IPR029044">
    <property type="entry name" value="Nucleotide-diphossugar_trans"/>
</dbReference>
<reference evidence="3" key="1">
    <citation type="submission" date="2017-03" db="EMBL/GenBank/DDBJ databases">
        <authorList>
            <person name="Lund M.B."/>
        </authorList>
    </citation>
    <scope>NUCLEOTIDE SEQUENCE [LARGE SCALE GENOMIC DNA]</scope>
</reference>
<dbReference type="EMBL" id="NAEP01000028">
    <property type="protein sequence ID" value="PDQ35764.1"/>
    <property type="molecule type" value="Genomic_DNA"/>
</dbReference>
<comment type="caution">
    <text evidence="2">The sequence shown here is derived from an EMBL/GenBank/DDBJ whole genome shotgun (WGS) entry which is preliminary data.</text>
</comment>
<organism evidence="2 3">
    <name type="scientific">Candidatus Lumbricidiphila eiseniae</name>
    <dbReference type="NCBI Taxonomy" id="1969409"/>
    <lineage>
        <taxon>Bacteria</taxon>
        <taxon>Bacillati</taxon>
        <taxon>Actinomycetota</taxon>
        <taxon>Actinomycetes</taxon>
        <taxon>Micrococcales</taxon>
        <taxon>Microbacteriaceae</taxon>
        <taxon>Candidatus Lumbricidiphila</taxon>
    </lineage>
</organism>